<gene>
    <name evidence="3" type="ORF">SETTUDRAFT_181734</name>
</gene>
<evidence type="ECO:0000313" key="4">
    <source>
        <dbReference type="Proteomes" id="UP000016935"/>
    </source>
</evidence>
<feature type="compositionally biased region" description="Basic and acidic residues" evidence="2">
    <location>
        <begin position="408"/>
        <end position="440"/>
    </location>
</feature>
<dbReference type="PANTHER" id="PTHR36167:SF3">
    <property type="entry name" value="C2H2 FINGER DOMAIN TRANSCRIPTION FACTOR (EUROFUNG)-RELATED"/>
    <property type="match status" value="1"/>
</dbReference>
<feature type="compositionally biased region" description="Basic residues" evidence="2">
    <location>
        <begin position="441"/>
        <end position="451"/>
    </location>
</feature>
<evidence type="ECO:0008006" key="5">
    <source>
        <dbReference type="Google" id="ProtNLM"/>
    </source>
</evidence>
<evidence type="ECO:0000313" key="3">
    <source>
        <dbReference type="EMBL" id="EOA81554.1"/>
    </source>
</evidence>
<accession>R0JVP2</accession>
<feature type="compositionally biased region" description="Low complexity" evidence="2">
    <location>
        <begin position="841"/>
        <end position="852"/>
    </location>
</feature>
<dbReference type="GeneID" id="19401867"/>
<feature type="coiled-coil region" evidence="1">
    <location>
        <begin position="630"/>
        <end position="770"/>
    </location>
</feature>
<dbReference type="STRING" id="671987.R0JVP2"/>
<feature type="region of interest" description="Disordered" evidence="2">
    <location>
        <begin position="1067"/>
        <end position="1104"/>
    </location>
</feature>
<feature type="compositionally biased region" description="Basic and acidic residues" evidence="2">
    <location>
        <begin position="476"/>
        <end position="489"/>
    </location>
</feature>
<protein>
    <recommendedName>
        <fullName evidence="5">Fungal N-terminal domain-containing protein</fullName>
    </recommendedName>
</protein>
<organism evidence="3 4">
    <name type="scientific">Exserohilum turcicum (strain 28A)</name>
    <name type="common">Northern leaf blight fungus</name>
    <name type="synonym">Setosphaeria turcica</name>
    <dbReference type="NCBI Taxonomy" id="671987"/>
    <lineage>
        <taxon>Eukaryota</taxon>
        <taxon>Fungi</taxon>
        <taxon>Dikarya</taxon>
        <taxon>Ascomycota</taxon>
        <taxon>Pezizomycotina</taxon>
        <taxon>Dothideomycetes</taxon>
        <taxon>Pleosporomycetidae</taxon>
        <taxon>Pleosporales</taxon>
        <taxon>Pleosporineae</taxon>
        <taxon>Pleosporaceae</taxon>
        <taxon>Exserohilum</taxon>
    </lineage>
</organism>
<feature type="region of interest" description="Disordered" evidence="2">
    <location>
        <begin position="1120"/>
        <end position="1151"/>
    </location>
</feature>
<evidence type="ECO:0000256" key="1">
    <source>
        <dbReference type="SAM" id="Coils"/>
    </source>
</evidence>
<feature type="compositionally biased region" description="Low complexity" evidence="2">
    <location>
        <begin position="1140"/>
        <end position="1151"/>
    </location>
</feature>
<dbReference type="AlphaFoldDB" id="R0JVP2"/>
<dbReference type="OrthoDB" id="3045089at2759"/>
<dbReference type="eggNOG" id="ENOG502T06K">
    <property type="taxonomic scope" value="Eukaryota"/>
</dbReference>
<evidence type="ECO:0000256" key="2">
    <source>
        <dbReference type="SAM" id="MobiDB-lite"/>
    </source>
</evidence>
<dbReference type="HOGENOM" id="CLU_273523_0_0_1"/>
<feature type="compositionally biased region" description="Basic and acidic residues" evidence="2">
    <location>
        <begin position="1126"/>
        <end position="1138"/>
    </location>
</feature>
<dbReference type="RefSeq" id="XP_008030983.1">
    <property type="nucleotide sequence ID" value="XM_008032792.1"/>
</dbReference>
<keyword evidence="4" id="KW-1185">Reference proteome</keyword>
<dbReference type="Proteomes" id="UP000016935">
    <property type="component" value="Unassembled WGS sequence"/>
</dbReference>
<proteinExistence type="predicted"/>
<dbReference type="PANTHER" id="PTHR36167">
    <property type="entry name" value="C2H2 FINGER DOMAIN TRANSCRIPTION FACTOR (EUROFUNG)-RELATED"/>
    <property type="match status" value="1"/>
</dbReference>
<feature type="compositionally biased region" description="Pro residues" evidence="2">
    <location>
        <begin position="552"/>
        <end position="562"/>
    </location>
</feature>
<name>R0JVP2_EXST2</name>
<dbReference type="EMBL" id="KB908866">
    <property type="protein sequence ID" value="EOA81554.1"/>
    <property type="molecule type" value="Genomic_DNA"/>
</dbReference>
<dbReference type="InterPro" id="IPR039327">
    <property type="entry name" value="CON7-like"/>
</dbReference>
<feature type="compositionally biased region" description="Polar residues" evidence="2">
    <location>
        <begin position="393"/>
        <end position="407"/>
    </location>
</feature>
<feature type="compositionally biased region" description="Polar residues" evidence="2">
    <location>
        <begin position="516"/>
        <end position="534"/>
    </location>
</feature>
<dbReference type="GO" id="GO:0006355">
    <property type="term" value="P:regulation of DNA-templated transcription"/>
    <property type="evidence" value="ECO:0007669"/>
    <property type="project" value="InterPro"/>
</dbReference>
<sequence length="1187" mass="134248">MSSGFCGHVPFSTERERLFATVRVQMAEVIGIVASAITIGASAAQLSLALFSVAQTLKNAPKQIAEIALAEEFSLVSESLQTLADILRSHQDLCKPALYKNTHAIILRYKQVDAEMKKLIDTPQKLAGLQWFINKPKAKGLLKKIEGIKTALILELNIIRLAREEFNRPHPAIDSGALPEYRPRFNRFRKIVESAVQANRKVVENAQQDNDKVGTGGRRYTNAELDIWKEGSFDTATWLYHLVFSPEVLSEEGLNTRRLHQASVADDFSDNATASDKRDADSDENSMIVWSKQTEPSSVVDRLLSSWTTLSSDQITSSAADQDGDEWREKLLKNIEEAKKEADLSFDQWEMQNEPVKSDDETFKNNFYSNTKNHRKRGVQKSADTGAWDDRFNQSPVLSEAKTTTATVERHIDQDPGTKQPSRERRVRWEADPSPTERSHSRPSRQKKPTRQSRPVFPDDDSPPRIPYRSPVHPHVTIERIDRRSEDSHNPFAPKRAPSPTMSAPPLSWQEPSWGPQFQTHYQRPSESSYSTHGFSWPYPPSATLPRHESAFPPPPPPPPKPELYARSQPNAFYPTPPHVSSEERFKETGTAAKEKAIITAIEKLLERRSQNDQLDSSDPRFLKLVQVLTAQQEREAQNERERADAATEAQMRLIQAAHDKDYERLRQLEILAAEQKQEQSRQQAAWKEERLAMDEKAAKQAQEARDMAMREIAAVQSARAEAERQTQERADARAAEERRRIENRHKKQLQHYENLLRGFQEQKLKTEQDTQHPIRRTRIAEGNRSVDVTEYSTAQQTSLSNSSSNLRSLQYGFAQFELGSKQPRSQNQYPRHLRRDSFRSSAASLHSSHASIGTMRMSNTTETSQQLIVFPARTDRGSQRLAELQTSLAALGIGSTFGDPDSEQLNQVVPYGYDDPGEQMVRSTIFWEASMLSLGSELLLTMRQAGWRPAYTRVSGKGQTHFLGSQPVHTYFFSPDYKPQFSPCMDPSVQESINIQKSLVEEYALIELGFQYQAKDSCIYVLDGRLTYSNSAQSDIESLVERSFLMRENNYRRLHRQLQWHFDKGAAPAAPSTPCPETYMPPVSSMYAGDDKHTACEDSDTDTEGKASSIAFTLDQSYLGDFDEGDRPSARSSDESPVKASSIASSASKSTNPYRAHMFLNKETNHMAKRDLLGRSIWDGLGTAPK</sequence>
<reference evidence="3 4" key="2">
    <citation type="journal article" date="2013" name="PLoS Genet.">
        <title>Comparative genome structure, secondary metabolite, and effector coding capacity across Cochliobolus pathogens.</title>
        <authorList>
            <person name="Condon B.J."/>
            <person name="Leng Y."/>
            <person name="Wu D."/>
            <person name="Bushley K.E."/>
            <person name="Ohm R.A."/>
            <person name="Otillar R."/>
            <person name="Martin J."/>
            <person name="Schackwitz W."/>
            <person name="Grimwood J."/>
            <person name="MohdZainudin N."/>
            <person name="Xue C."/>
            <person name="Wang R."/>
            <person name="Manning V.A."/>
            <person name="Dhillon B."/>
            <person name="Tu Z.J."/>
            <person name="Steffenson B.J."/>
            <person name="Salamov A."/>
            <person name="Sun H."/>
            <person name="Lowry S."/>
            <person name="LaButti K."/>
            <person name="Han J."/>
            <person name="Copeland A."/>
            <person name="Lindquist E."/>
            <person name="Barry K."/>
            <person name="Schmutz J."/>
            <person name="Baker S.E."/>
            <person name="Ciuffetti L.M."/>
            <person name="Grigoriev I.V."/>
            <person name="Zhong S."/>
            <person name="Turgeon B.G."/>
        </authorList>
    </citation>
    <scope>NUCLEOTIDE SEQUENCE [LARGE SCALE GENOMIC DNA]</scope>
    <source>
        <strain evidence="4">28A</strain>
    </source>
</reference>
<feature type="region of interest" description="Disordered" evidence="2">
    <location>
        <begin position="355"/>
        <end position="585"/>
    </location>
</feature>
<reference evidence="3 4" key="1">
    <citation type="journal article" date="2012" name="PLoS Pathog.">
        <title>Diverse lifestyles and strategies of plant pathogenesis encoded in the genomes of eighteen Dothideomycetes fungi.</title>
        <authorList>
            <person name="Ohm R.A."/>
            <person name="Feau N."/>
            <person name="Henrissat B."/>
            <person name="Schoch C.L."/>
            <person name="Horwitz B.A."/>
            <person name="Barry K.W."/>
            <person name="Condon B.J."/>
            <person name="Copeland A.C."/>
            <person name="Dhillon B."/>
            <person name="Glaser F."/>
            <person name="Hesse C.N."/>
            <person name="Kosti I."/>
            <person name="LaButti K."/>
            <person name="Lindquist E.A."/>
            <person name="Lucas S."/>
            <person name="Salamov A.A."/>
            <person name="Bradshaw R.E."/>
            <person name="Ciuffetti L."/>
            <person name="Hamelin R.C."/>
            <person name="Kema G.H.J."/>
            <person name="Lawrence C."/>
            <person name="Scott J.A."/>
            <person name="Spatafora J.W."/>
            <person name="Turgeon B.G."/>
            <person name="de Wit P.J.G.M."/>
            <person name="Zhong S."/>
            <person name="Goodwin S.B."/>
            <person name="Grigoriev I.V."/>
        </authorList>
    </citation>
    <scope>NUCLEOTIDE SEQUENCE [LARGE SCALE GENOMIC DNA]</scope>
    <source>
        <strain evidence="4">28A</strain>
    </source>
</reference>
<feature type="region of interest" description="Disordered" evidence="2">
    <location>
        <begin position="818"/>
        <end position="860"/>
    </location>
</feature>
<keyword evidence="1" id="KW-0175">Coiled coil</keyword>